<comment type="caution">
    <text evidence="3">The sequence shown here is derived from an EMBL/GenBank/DDBJ whole genome shotgun (WGS) entry which is preliminary data.</text>
</comment>
<feature type="transmembrane region" description="Helical" evidence="2">
    <location>
        <begin position="58"/>
        <end position="78"/>
    </location>
</feature>
<dbReference type="EMBL" id="VIFY01000010">
    <property type="protein sequence ID" value="TQB76379.1"/>
    <property type="molecule type" value="Genomic_DNA"/>
</dbReference>
<name>A0A507R4P6_MONPU</name>
<feature type="region of interest" description="Disordered" evidence="1">
    <location>
        <begin position="24"/>
        <end position="45"/>
    </location>
</feature>
<organism evidence="3 4">
    <name type="scientific">Monascus purpureus</name>
    <name type="common">Red mold</name>
    <name type="synonym">Monascus anka</name>
    <dbReference type="NCBI Taxonomy" id="5098"/>
    <lineage>
        <taxon>Eukaryota</taxon>
        <taxon>Fungi</taxon>
        <taxon>Dikarya</taxon>
        <taxon>Ascomycota</taxon>
        <taxon>Pezizomycotina</taxon>
        <taxon>Eurotiomycetes</taxon>
        <taxon>Eurotiomycetidae</taxon>
        <taxon>Eurotiales</taxon>
        <taxon>Aspergillaceae</taxon>
        <taxon>Monascus</taxon>
    </lineage>
</organism>
<dbReference type="Proteomes" id="UP000319663">
    <property type="component" value="Unassembled WGS sequence"/>
</dbReference>
<sequence length="297" mass="33114">MSRRHATHGGSAIAESLPNEAEAYPFSNTQHNSPTQHRGPIEGPGGRKLVRRLTWRSTSYKFVAFLWVLGVFYLVWLIRDMFCFPSFFSSASSIVSHLDDPENANGHASGQSYCQMCASLLDAISNGGRIGFDVSYISRDCSHNRYTTAQICSILEKFDRTIFIGDKSTSKMYAGFNLLLRQNLAYSSLEHLDMTEKQIWIAAVNCSSPWVPACLIGSAQAQTRPLLSRTTPRESQAATRVPIVHPTLISQLTDPRSSSIDYAESQIQHDEWYSITTPSGQITPFLWVGLTAPEQQK</sequence>
<dbReference type="AlphaFoldDB" id="A0A507R4P6"/>
<feature type="compositionally biased region" description="Polar residues" evidence="1">
    <location>
        <begin position="26"/>
        <end position="36"/>
    </location>
</feature>
<proteinExistence type="predicted"/>
<accession>A0A507R4P6</accession>
<keyword evidence="2" id="KW-1133">Transmembrane helix</keyword>
<evidence type="ECO:0000256" key="1">
    <source>
        <dbReference type="SAM" id="MobiDB-lite"/>
    </source>
</evidence>
<keyword evidence="2" id="KW-0812">Transmembrane</keyword>
<evidence type="ECO:0000313" key="4">
    <source>
        <dbReference type="Proteomes" id="UP000319663"/>
    </source>
</evidence>
<evidence type="ECO:0000256" key="2">
    <source>
        <dbReference type="SAM" id="Phobius"/>
    </source>
</evidence>
<reference evidence="3 4" key="1">
    <citation type="submission" date="2019-06" db="EMBL/GenBank/DDBJ databases">
        <title>Wine fermentation using esterase from Monascus purpureus.</title>
        <authorList>
            <person name="Geng C."/>
            <person name="Zhang Y."/>
        </authorList>
    </citation>
    <scope>NUCLEOTIDE SEQUENCE [LARGE SCALE GENOMIC DNA]</scope>
    <source>
        <strain evidence="3">HQ1</strain>
    </source>
</reference>
<dbReference type="STRING" id="5098.A0A507R4P6"/>
<evidence type="ECO:0000313" key="3">
    <source>
        <dbReference type="EMBL" id="TQB76379.1"/>
    </source>
</evidence>
<keyword evidence="4" id="KW-1185">Reference proteome</keyword>
<keyword evidence="2" id="KW-0472">Membrane</keyword>
<gene>
    <name evidence="3" type="ORF">MPDQ_000202</name>
</gene>
<protein>
    <submittedName>
        <fullName evidence="3">Uncharacterized protein</fullName>
    </submittedName>
</protein>